<dbReference type="Proteomes" id="UP001164746">
    <property type="component" value="Chromosome 6"/>
</dbReference>
<organism evidence="1 2">
    <name type="scientific">Mya arenaria</name>
    <name type="common">Soft-shell clam</name>
    <dbReference type="NCBI Taxonomy" id="6604"/>
    <lineage>
        <taxon>Eukaryota</taxon>
        <taxon>Metazoa</taxon>
        <taxon>Spiralia</taxon>
        <taxon>Lophotrochozoa</taxon>
        <taxon>Mollusca</taxon>
        <taxon>Bivalvia</taxon>
        <taxon>Autobranchia</taxon>
        <taxon>Heteroconchia</taxon>
        <taxon>Euheterodonta</taxon>
        <taxon>Imparidentia</taxon>
        <taxon>Neoheterodontei</taxon>
        <taxon>Myida</taxon>
        <taxon>Myoidea</taxon>
        <taxon>Myidae</taxon>
        <taxon>Mya</taxon>
    </lineage>
</organism>
<name>A0ABY7EBZ2_MYAAR</name>
<sequence length="101" mass="11307">MAELHGLVNRAVLPQRTSCSSYSHDAAKEECPDKAIHHKAVNDECCNILCEFVSTQAFSHFNEVTDNRLEGALQAAIHDSEWVTEQLDDLEIGLPVEERTQ</sequence>
<protein>
    <submittedName>
        <fullName evidence="1">Uncharacterized protein</fullName>
    </submittedName>
</protein>
<gene>
    <name evidence="1" type="ORF">MAR_017353</name>
</gene>
<evidence type="ECO:0000313" key="2">
    <source>
        <dbReference type="Proteomes" id="UP001164746"/>
    </source>
</evidence>
<keyword evidence="2" id="KW-1185">Reference proteome</keyword>
<accession>A0ABY7EBZ2</accession>
<evidence type="ECO:0000313" key="1">
    <source>
        <dbReference type="EMBL" id="WAR07395.1"/>
    </source>
</evidence>
<proteinExistence type="predicted"/>
<dbReference type="EMBL" id="CP111017">
    <property type="protein sequence ID" value="WAR07395.1"/>
    <property type="molecule type" value="Genomic_DNA"/>
</dbReference>
<reference evidence="1" key="1">
    <citation type="submission" date="2022-11" db="EMBL/GenBank/DDBJ databases">
        <title>Centuries of genome instability and evolution in soft-shell clam transmissible cancer (bioRxiv).</title>
        <authorList>
            <person name="Hart S.F.M."/>
            <person name="Yonemitsu M.A."/>
            <person name="Giersch R.M."/>
            <person name="Beal B.F."/>
            <person name="Arriagada G."/>
            <person name="Davis B.W."/>
            <person name="Ostrander E.A."/>
            <person name="Goff S.P."/>
            <person name="Metzger M.J."/>
        </authorList>
    </citation>
    <scope>NUCLEOTIDE SEQUENCE</scope>
    <source>
        <strain evidence="1">MELC-2E11</strain>
        <tissue evidence="1">Siphon/mantle</tissue>
    </source>
</reference>